<dbReference type="Pfam" id="PF13300">
    <property type="entry name" value="DUF4078"/>
    <property type="match status" value="1"/>
</dbReference>
<feature type="compositionally biased region" description="Acidic residues" evidence="2">
    <location>
        <begin position="149"/>
        <end position="166"/>
    </location>
</feature>
<dbReference type="PANTHER" id="PTHR15885:SF1">
    <property type="entry name" value="COILED-COIL DOMAIN-CONTAINING PROTEIN 174"/>
    <property type="match status" value="1"/>
</dbReference>
<evidence type="ECO:0000313" key="4">
    <source>
        <dbReference type="Proteomes" id="UP000504638"/>
    </source>
</evidence>
<dbReference type="OrthoDB" id="333551at2759"/>
<dbReference type="AlphaFoldDB" id="A0A6G1G4H9"/>
<feature type="region of interest" description="Disordered" evidence="2">
    <location>
        <begin position="268"/>
        <end position="320"/>
    </location>
</feature>
<sequence>MPTTTPGTNLYGTSRPKKLAGNELSGSSNLAFTSQLSSLISASSRNSSSATAGRSRPRKPDIFSAHNKGVKRRAQADDAARSLEQKHSTSSEGVDAELWRQSQAKMEEKARIYAAMKRGDKEDKEEGGLIDFDRKWVESQERGEKGSSGDEDDEEDEEEELVEYVDEFGRTRKGTRAEVGRIQRMRRIQDEDEKEADRFTARPMMPEKVIHGDTVQYHAFDPDETVAEKMARLAAKRDKEATPPPDTHFDASREIRQKGQGFFQFAQDEEARQKQMGNLEKERKETEQAREEARERKEKRKREVEERRKEIRGKRARKEADQFLEELGAELGAPAKEEG</sequence>
<proteinExistence type="predicted"/>
<keyword evidence="1" id="KW-0175">Coiled coil</keyword>
<feature type="compositionally biased region" description="Basic and acidic residues" evidence="2">
    <location>
        <begin position="74"/>
        <end position="89"/>
    </location>
</feature>
<organism evidence="3">
    <name type="scientific">Eremomyces bilateralis CBS 781.70</name>
    <dbReference type="NCBI Taxonomy" id="1392243"/>
    <lineage>
        <taxon>Eukaryota</taxon>
        <taxon>Fungi</taxon>
        <taxon>Dikarya</taxon>
        <taxon>Ascomycota</taxon>
        <taxon>Pezizomycotina</taxon>
        <taxon>Dothideomycetes</taxon>
        <taxon>Dothideomycetes incertae sedis</taxon>
        <taxon>Eremomycetales</taxon>
        <taxon>Eremomycetaceae</taxon>
        <taxon>Eremomyces</taxon>
    </lineage>
</organism>
<dbReference type="GeneID" id="54415855"/>
<feature type="compositionally biased region" description="Basic and acidic residues" evidence="2">
    <location>
        <begin position="116"/>
        <end position="148"/>
    </location>
</feature>
<feature type="region of interest" description="Disordered" evidence="2">
    <location>
        <begin position="116"/>
        <end position="166"/>
    </location>
</feature>
<feature type="compositionally biased region" description="Low complexity" evidence="2">
    <location>
        <begin position="39"/>
        <end position="54"/>
    </location>
</feature>
<evidence type="ECO:0000256" key="1">
    <source>
        <dbReference type="ARBA" id="ARBA00023054"/>
    </source>
</evidence>
<name>A0A6G1G4H9_9PEZI</name>
<reference evidence="3 5" key="1">
    <citation type="submission" date="2020-01" db="EMBL/GenBank/DDBJ databases">
        <authorList>
            <consortium name="DOE Joint Genome Institute"/>
            <person name="Haridas S."/>
            <person name="Albert R."/>
            <person name="Binder M."/>
            <person name="Bloem J."/>
            <person name="Labutti K."/>
            <person name="Salamov A."/>
            <person name="Andreopoulos B."/>
            <person name="Baker S.E."/>
            <person name="Barry K."/>
            <person name="Bills G."/>
            <person name="Bluhm B.H."/>
            <person name="Cannon C."/>
            <person name="Castanera R."/>
            <person name="Culley D.E."/>
            <person name="Daum C."/>
            <person name="Ezra D."/>
            <person name="Gonzalez J.B."/>
            <person name="Henrissat B."/>
            <person name="Kuo A."/>
            <person name="Liang C."/>
            <person name="Lipzen A."/>
            <person name="Lutzoni F."/>
            <person name="Magnuson J."/>
            <person name="Mondo S."/>
            <person name="Nolan M."/>
            <person name="Ohm R."/>
            <person name="Pangilinan J."/>
            <person name="Park H.-J."/>
            <person name="Ramirez L."/>
            <person name="Alfaro M."/>
            <person name="Sun H."/>
            <person name="Tritt A."/>
            <person name="Yoshinaga Y."/>
            <person name="Zwiers L.-H."/>
            <person name="Turgeon B.G."/>
            <person name="Goodwin S.B."/>
            <person name="Spatafora J.W."/>
            <person name="Crous P.W."/>
            <person name="Grigoriev I.V."/>
        </authorList>
    </citation>
    <scope>NUCLEOTIDE SEQUENCE</scope>
    <source>
        <strain evidence="3 5">CBS 781.70</strain>
    </source>
</reference>
<reference evidence="5" key="3">
    <citation type="submission" date="2025-04" db="UniProtKB">
        <authorList>
            <consortium name="RefSeq"/>
        </authorList>
    </citation>
    <scope>IDENTIFICATION</scope>
    <source>
        <strain evidence="5">CBS 781.70</strain>
    </source>
</reference>
<dbReference type="Proteomes" id="UP000504638">
    <property type="component" value="Unplaced"/>
</dbReference>
<reference evidence="5" key="2">
    <citation type="submission" date="2020-04" db="EMBL/GenBank/DDBJ databases">
        <authorList>
            <consortium name="NCBI Genome Project"/>
        </authorList>
    </citation>
    <scope>NUCLEOTIDE SEQUENCE</scope>
    <source>
        <strain evidence="5">CBS 781.70</strain>
    </source>
</reference>
<feature type="region of interest" description="Disordered" evidence="2">
    <location>
        <begin position="1"/>
        <end position="25"/>
    </location>
</feature>
<keyword evidence="4" id="KW-1185">Reference proteome</keyword>
<dbReference type="GO" id="GO:0005634">
    <property type="term" value="C:nucleus"/>
    <property type="evidence" value="ECO:0007669"/>
    <property type="project" value="TreeGrafter"/>
</dbReference>
<feature type="region of interest" description="Disordered" evidence="2">
    <location>
        <begin position="187"/>
        <end position="207"/>
    </location>
</feature>
<dbReference type="EMBL" id="ML975156">
    <property type="protein sequence ID" value="KAF1812995.1"/>
    <property type="molecule type" value="Genomic_DNA"/>
</dbReference>
<evidence type="ECO:0000313" key="3">
    <source>
        <dbReference type="EMBL" id="KAF1812995.1"/>
    </source>
</evidence>
<accession>A0A6G1G4H9</accession>
<evidence type="ECO:0000256" key="2">
    <source>
        <dbReference type="SAM" id="MobiDB-lite"/>
    </source>
</evidence>
<protein>
    <submittedName>
        <fullName evidence="3 5">Uncharacterized protein</fullName>
    </submittedName>
</protein>
<feature type="compositionally biased region" description="Basic and acidic residues" evidence="2">
    <location>
        <begin position="269"/>
        <end position="309"/>
    </location>
</feature>
<dbReference type="PANTHER" id="PTHR15885">
    <property type="entry name" value="COILED-COIL DOMAIN-CONTAINING PROTEIN 174"/>
    <property type="match status" value="1"/>
</dbReference>
<feature type="region of interest" description="Disordered" evidence="2">
    <location>
        <begin position="39"/>
        <end position="103"/>
    </location>
</feature>
<feature type="compositionally biased region" description="Polar residues" evidence="2">
    <location>
        <begin position="1"/>
        <end position="12"/>
    </location>
</feature>
<dbReference type="RefSeq" id="XP_033534626.1">
    <property type="nucleotide sequence ID" value="XM_033675285.1"/>
</dbReference>
<dbReference type="InterPro" id="IPR025066">
    <property type="entry name" value="CCDC174-like"/>
</dbReference>
<evidence type="ECO:0000313" key="5">
    <source>
        <dbReference type="RefSeq" id="XP_033534626.1"/>
    </source>
</evidence>
<gene>
    <name evidence="3 5" type="ORF">P152DRAFT_334054</name>
</gene>